<reference evidence="1 2" key="1">
    <citation type="journal article" date="2021" name="Elife">
        <title>Chloroplast acquisition without the gene transfer in kleptoplastic sea slugs, Plakobranchus ocellatus.</title>
        <authorList>
            <person name="Maeda T."/>
            <person name="Takahashi S."/>
            <person name="Yoshida T."/>
            <person name="Shimamura S."/>
            <person name="Takaki Y."/>
            <person name="Nagai Y."/>
            <person name="Toyoda A."/>
            <person name="Suzuki Y."/>
            <person name="Arimoto A."/>
            <person name="Ishii H."/>
            <person name="Satoh N."/>
            <person name="Nishiyama T."/>
            <person name="Hasebe M."/>
            <person name="Maruyama T."/>
            <person name="Minagawa J."/>
            <person name="Obokata J."/>
            <person name="Shigenobu S."/>
        </authorList>
    </citation>
    <scope>NUCLEOTIDE SEQUENCE [LARGE SCALE GENOMIC DNA]</scope>
</reference>
<protein>
    <submittedName>
        <fullName evidence="1">Uncharacterized protein</fullName>
    </submittedName>
</protein>
<name>A0AAV3ZCJ9_9GAST</name>
<evidence type="ECO:0000313" key="1">
    <source>
        <dbReference type="EMBL" id="GFN92241.1"/>
    </source>
</evidence>
<organism evidence="1 2">
    <name type="scientific">Plakobranchus ocellatus</name>
    <dbReference type="NCBI Taxonomy" id="259542"/>
    <lineage>
        <taxon>Eukaryota</taxon>
        <taxon>Metazoa</taxon>
        <taxon>Spiralia</taxon>
        <taxon>Lophotrochozoa</taxon>
        <taxon>Mollusca</taxon>
        <taxon>Gastropoda</taxon>
        <taxon>Heterobranchia</taxon>
        <taxon>Euthyneura</taxon>
        <taxon>Panpulmonata</taxon>
        <taxon>Sacoglossa</taxon>
        <taxon>Placobranchoidea</taxon>
        <taxon>Plakobranchidae</taxon>
        <taxon>Plakobranchus</taxon>
    </lineage>
</organism>
<accession>A0AAV3ZCJ9</accession>
<gene>
    <name evidence="1" type="ORF">PoB_001874700</name>
</gene>
<dbReference type="Proteomes" id="UP000735302">
    <property type="component" value="Unassembled WGS sequence"/>
</dbReference>
<keyword evidence="2" id="KW-1185">Reference proteome</keyword>
<proteinExistence type="predicted"/>
<sequence>MGHGPISAAILAVLWDDVEDMGCDDCDCEVLPQLGDCGSKKALKDPKFGDKLSKEELREIRALVLVGSFYFIFSDRPASIIMDEHCIELMSLTPVPKRPYPVSYGVVCDLD</sequence>
<dbReference type="EMBL" id="BLXT01002238">
    <property type="protein sequence ID" value="GFN92241.1"/>
    <property type="molecule type" value="Genomic_DNA"/>
</dbReference>
<dbReference type="AlphaFoldDB" id="A0AAV3ZCJ9"/>
<comment type="caution">
    <text evidence="1">The sequence shown here is derived from an EMBL/GenBank/DDBJ whole genome shotgun (WGS) entry which is preliminary data.</text>
</comment>
<evidence type="ECO:0000313" key="2">
    <source>
        <dbReference type="Proteomes" id="UP000735302"/>
    </source>
</evidence>